<evidence type="ECO:0000313" key="2">
    <source>
        <dbReference type="EMBL" id="MBC8317746.1"/>
    </source>
</evidence>
<proteinExistence type="predicted"/>
<organism evidence="2 3">
    <name type="scientific">Candidatus Desulfobia pelagia</name>
    <dbReference type="NCBI Taxonomy" id="2841692"/>
    <lineage>
        <taxon>Bacteria</taxon>
        <taxon>Pseudomonadati</taxon>
        <taxon>Thermodesulfobacteriota</taxon>
        <taxon>Desulfobulbia</taxon>
        <taxon>Desulfobulbales</taxon>
        <taxon>Desulfobulbaceae</taxon>
        <taxon>Candidatus Desulfobia</taxon>
    </lineage>
</organism>
<dbReference type="InterPro" id="IPR038720">
    <property type="entry name" value="YprB_RNase_H-like_dom"/>
</dbReference>
<dbReference type="InterPro" id="IPR036397">
    <property type="entry name" value="RNaseH_sf"/>
</dbReference>
<name>A0A8J6NBM3_9BACT</name>
<feature type="domain" description="YprB ribonuclease H-like" evidence="1">
    <location>
        <begin position="86"/>
        <end position="235"/>
    </location>
</feature>
<evidence type="ECO:0000313" key="3">
    <source>
        <dbReference type="Proteomes" id="UP000614424"/>
    </source>
</evidence>
<dbReference type="PANTHER" id="PTHR38462">
    <property type="entry name" value="EXONUCLEASE-LIKE PROTEIN"/>
    <property type="match status" value="1"/>
</dbReference>
<dbReference type="PANTHER" id="PTHR38462:SF1">
    <property type="entry name" value="YPRB RIBONUCLEASE H-LIKE DOMAIN-CONTAINING PROTEIN"/>
    <property type="match status" value="1"/>
</dbReference>
<comment type="caution">
    <text evidence="2">The sequence shown here is derived from an EMBL/GenBank/DDBJ whole genome shotgun (WGS) entry which is preliminary data.</text>
</comment>
<gene>
    <name evidence="2" type="ORF">H8E41_07545</name>
</gene>
<sequence length="280" mass="32558">MLYNTFIHIPGIGKKSEQQIWDSGILSWEDWHAPFPEILPEAKKRLISHYLPQIRDQQGRKPDCYGKLLPANQHWRLFPHFRKTIAYFDIETNGRLREECEITTIALYDGHKIKTYTQGRNLEDFIDDIAGFEIIVTYNGKSFDVPVIESCLHTTLPQVHIDLRHILYNLGYRGGLKGCEQQLGIYRHDLEGVNGFFAVILWQEYQRTGNEKILETLLAYNTADAVNLECLLVHAYNLNIADTPFRLSHYIPIPEKPISPYTPDPTIIARLKNRIQSFRH</sequence>
<dbReference type="AlphaFoldDB" id="A0A8J6NBM3"/>
<reference evidence="2 3" key="1">
    <citation type="submission" date="2020-08" db="EMBL/GenBank/DDBJ databases">
        <title>Bridging the membrane lipid divide: bacteria of the FCB group superphylum have the potential to synthesize archaeal ether lipids.</title>
        <authorList>
            <person name="Villanueva L."/>
            <person name="Von Meijenfeldt F.A.B."/>
            <person name="Westbye A.B."/>
            <person name="Yadav S."/>
            <person name="Hopmans E.C."/>
            <person name="Dutilh B.E."/>
            <person name="Sinninghe Damste J.S."/>
        </authorList>
    </citation>
    <scope>NUCLEOTIDE SEQUENCE [LARGE SCALE GENOMIC DNA]</scope>
    <source>
        <strain evidence="2">NIOZ-UU47</strain>
    </source>
</reference>
<dbReference type="Gene3D" id="3.30.420.10">
    <property type="entry name" value="Ribonuclease H-like superfamily/Ribonuclease H"/>
    <property type="match status" value="1"/>
</dbReference>
<protein>
    <submittedName>
        <fullName evidence="2">Ribonuclease H-like domain-containing protein</fullName>
    </submittedName>
</protein>
<dbReference type="InterPro" id="IPR012337">
    <property type="entry name" value="RNaseH-like_sf"/>
</dbReference>
<dbReference type="Proteomes" id="UP000614424">
    <property type="component" value="Unassembled WGS sequence"/>
</dbReference>
<dbReference type="Pfam" id="PF13482">
    <property type="entry name" value="RNase_H_2"/>
    <property type="match status" value="1"/>
</dbReference>
<dbReference type="EMBL" id="JACNJZ010000102">
    <property type="protein sequence ID" value="MBC8317746.1"/>
    <property type="molecule type" value="Genomic_DNA"/>
</dbReference>
<evidence type="ECO:0000259" key="1">
    <source>
        <dbReference type="Pfam" id="PF13482"/>
    </source>
</evidence>
<dbReference type="GO" id="GO:0003676">
    <property type="term" value="F:nucleic acid binding"/>
    <property type="evidence" value="ECO:0007669"/>
    <property type="project" value="InterPro"/>
</dbReference>
<accession>A0A8J6NBM3</accession>
<dbReference type="SUPFAM" id="SSF53098">
    <property type="entry name" value="Ribonuclease H-like"/>
    <property type="match status" value="1"/>
</dbReference>